<dbReference type="Proteomes" id="UP000034325">
    <property type="component" value="Unassembled WGS sequence"/>
</dbReference>
<protein>
    <submittedName>
        <fullName evidence="1">Uncharacterized protein</fullName>
    </submittedName>
</protein>
<comment type="caution">
    <text evidence="1">The sequence shown here is derived from an EMBL/GenBank/DDBJ whole genome shotgun (WGS) entry which is preliminary data.</text>
</comment>
<dbReference type="AlphaFoldDB" id="A0A0G0M2N7"/>
<gene>
    <name evidence="1" type="ORF">UT23_C0011G0028</name>
</gene>
<reference evidence="1 2" key="1">
    <citation type="journal article" date="2015" name="Nature">
        <title>rRNA introns, odd ribosomes, and small enigmatic genomes across a large radiation of phyla.</title>
        <authorList>
            <person name="Brown C.T."/>
            <person name="Hug L.A."/>
            <person name="Thomas B.C."/>
            <person name="Sharon I."/>
            <person name="Castelle C.J."/>
            <person name="Singh A."/>
            <person name="Wilkins M.J."/>
            <person name="Williams K.H."/>
            <person name="Banfield J.F."/>
        </authorList>
    </citation>
    <scope>NUCLEOTIDE SEQUENCE [LARGE SCALE GENOMIC DNA]</scope>
</reference>
<sequence length="77" mass="9039">MQPSIRRCFNCNLKTHQMYWLNGPECPVCHEVAGFTESMHGGLNPRMIEKLSETYLKLKEREEQITSEFTIHNERGL</sequence>
<proteinExistence type="predicted"/>
<accession>A0A0G0M2N7</accession>
<name>A0A0G0M2N7_9BACT</name>
<evidence type="ECO:0000313" key="1">
    <source>
        <dbReference type="EMBL" id="KKQ97557.1"/>
    </source>
</evidence>
<organism evidence="1 2">
    <name type="scientific">Candidatus Woesebacteria bacterium GW2011_GWA1_39_12</name>
    <dbReference type="NCBI Taxonomy" id="1618549"/>
    <lineage>
        <taxon>Bacteria</taxon>
        <taxon>Candidatus Woeseibacteriota</taxon>
    </lineage>
</organism>
<evidence type="ECO:0000313" key="2">
    <source>
        <dbReference type="Proteomes" id="UP000034325"/>
    </source>
</evidence>
<dbReference type="EMBL" id="LBWA01000011">
    <property type="protein sequence ID" value="KKQ97557.1"/>
    <property type="molecule type" value="Genomic_DNA"/>
</dbReference>